<dbReference type="eggNOG" id="ENOG5032WMA">
    <property type="taxonomic scope" value="Bacteria"/>
</dbReference>
<name>Q65VI8_MANSM</name>
<proteinExistence type="predicted"/>
<dbReference type="EMBL" id="AE016827">
    <property type="protein sequence ID" value="AAU37022.1"/>
    <property type="molecule type" value="Genomic_DNA"/>
</dbReference>
<dbReference type="InterPro" id="IPR011608">
    <property type="entry name" value="PRD"/>
</dbReference>
<feature type="domain" description="PRD" evidence="1">
    <location>
        <begin position="18"/>
        <end position="124"/>
    </location>
</feature>
<dbReference type="PROSITE" id="PS51372">
    <property type="entry name" value="PRD_2"/>
    <property type="match status" value="1"/>
</dbReference>
<evidence type="ECO:0000313" key="3">
    <source>
        <dbReference type="Proteomes" id="UP000000607"/>
    </source>
</evidence>
<dbReference type="STRING" id="221988.MS0415"/>
<dbReference type="KEGG" id="msu:MS0415"/>
<evidence type="ECO:0000259" key="1">
    <source>
        <dbReference type="PROSITE" id="PS51372"/>
    </source>
</evidence>
<organism evidence="2 3">
    <name type="scientific">Mannheimia succiniciproducens (strain KCTC 0769BP / MBEL55E)</name>
    <dbReference type="NCBI Taxonomy" id="221988"/>
    <lineage>
        <taxon>Bacteria</taxon>
        <taxon>Pseudomonadati</taxon>
        <taxon>Pseudomonadota</taxon>
        <taxon>Gammaproteobacteria</taxon>
        <taxon>Pasteurellales</taxon>
        <taxon>Pasteurellaceae</taxon>
        <taxon>Basfia</taxon>
    </lineage>
</organism>
<reference evidence="2 3" key="1">
    <citation type="journal article" date="2004" name="Nat. Biotechnol.">
        <title>The genome sequence of the capnophilic rumen bacterium Mannheimia succiniciproducens.</title>
        <authorList>
            <person name="Hong S.H."/>
            <person name="Kim J.S."/>
            <person name="Lee S.Y."/>
            <person name="In Y.H."/>
            <person name="Choi S.S."/>
            <person name="Rih J.-K."/>
            <person name="Kim C.H."/>
            <person name="Jeong H."/>
            <person name="Hur C.G."/>
            <person name="Kim J.J."/>
        </authorList>
    </citation>
    <scope>NUCLEOTIDE SEQUENCE [LARGE SCALE GENOMIC DNA]</scope>
    <source>
        <strain evidence="3">KCTC 0769BP / MBEL55E</strain>
    </source>
</reference>
<dbReference type="GO" id="GO:0006355">
    <property type="term" value="P:regulation of DNA-templated transcription"/>
    <property type="evidence" value="ECO:0007669"/>
    <property type="project" value="InterPro"/>
</dbReference>
<dbReference type="InterPro" id="IPR036634">
    <property type="entry name" value="PRD_sf"/>
</dbReference>
<protein>
    <recommendedName>
        <fullName evidence="1">PRD domain-containing protein</fullName>
    </recommendedName>
</protein>
<dbReference type="AlphaFoldDB" id="Q65VI8"/>
<dbReference type="HOGENOM" id="CLU_146117_0_0_6"/>
<sequence length="128" mass="14694">MRNMKLAQHLALLKNRQLINDELSKIMLEIEQRLISHWHVDVTTKQVEMGLLHLAMALGRIKRGYAAQALHKDIFAEIQSAVCFPKVLKIHSDILALIPFPIPESEQTHLIANWYSLVIAQPWVLNIT</sequence>
<gene>
    <name evidence="2" type="ordered locus">MS0415</name>
</gene>
<evidence type="ECO:0000313" key="2">
    <source>
        <dbReference type="EMBL" id="AAU37022.1"/>
    </source>
</evidence>
<dbReference type="Proteomes" id="UP000000607">
    <property type="component" value="Chromosome"/>
</dbReference>
<accession>Q65VI8</accession>
<dbReference type="SUPFAM" id="SSF63520">
    <property type="entry name" value="PTS-regulatory domain, PRD"/>
    <property type="match status" value="1"/>
</dbReference>
<keyword evidence="3" id="KW-1185">Reference proteome</keyword>